<evidence type="ECO:0000256" key="7">
    <source>
        <dbReference type="ARBA" id="ARBA00023157"/>
    </source>
</evidence>
<dbReference type="GO" id="GO:0046872">
    <property type="term" value="F:metal ion binding"/>
    <property type="evidence" value="ECO:0007669"/>
    <property type="project" value="UniProtKB-KW"/>
</dbReference>
<evidence type="ECO:0000256" key="3">
    <source>
        <dbReference type="ARBA" id="ARBA00022723"/>
    </source>
</evidence>
<feature type="binding site" evidence="10">
    <location>
        <position position="169"/>
    </location>
    <ligand>
        <name>Ca(2+)</name>
        <dbReference type="ChEBI" id="CHEBI:29108"/>
        <label>2</label>
    </ligand>
</feature>
<dbReference type="InterPro" id="IPR051288">
    <property type="entry name" value="Serum_paraoxonase/arylesterase"/>
</dbReference>
<sequence length="356" mass="39514">MGKLVVLCVVVVAFSALIGDRILRLRKRALADRLLEQNHLPNCRLIKGLEYGSEDVTILPNGQAIISTGLKWPGLPSYSDDPGKIFVLDLEDERLKPVEMRIARGFDIDSFNPHGISIYTDENDDSKNLFVVNHPDGKSQVEIFQFIEEENSIVHLKTVQHELLHSVNDIVAVGPESFYATNDHYFSNGVLKQLEMLLLQTWCTVVYYSPEEVKVVADAFYSGNGINISPDNKFIYVSDILDHTVHVLEIQENNNLTKVKSVAVGSLCDNVEVDPGTGDLWLGCHPNVWKLIMSDPQDPPGSEVIQIQNIHSEKPIVTQVYADDGGVIQGSSVASPYKGKLLIGSVYQKALCCDLK</sequence>
<dbReference type="Gene3D" id="2.120.10.30">
    <property type="entry name" value="TolB, C-terminal domain"/>
    <property type="match status" value="1"/>
</dbReference>
<evidence type="ECO:0000256" key="12">
    <source>
        <dbReference type="RuleBase" id="RU368025"/>
    </source>
</evidence>
<feature type="active site" description="Proton acceptor" evidence="9">
    <location>
        <position position="114"/>
    </location>
</feature>
<dbReference type="FunFam" id="2.120.10.30:FF:000023">
    <property type="entry name" value="Serum paraoxonase/arylesterase 2"/>
    <property type="match status" value="1"/>
</dbReference>
<name>A0AAD7X0A7_9TELE</name>
<dbReference type="InterPro" id="IPR002640">
    <property type="entry name" value="Arylesterase"/>
</dbReference>
<dbReference type="Proteomes" id="UP001221898">
    <property type="component" value="Unassembled WGS sequence"/>
</dbReference>
<evidence type="ECO:0000313" key="14">
    <source>
        <dbReference type="Proteomes" id="UP001221898"/>
    </source>
</evidence>
<evidence type="ECO:0000256" key="1">
    <source>
        <dbReference type="ARBA" id="ARBA00000368"/>
    </source>
</evidence>
<comment type="caution">
    <text evidence="13">The sequence shown here is derived from an EMBL/GenBank/DDBJ whole genome shotgun (WGS) entry which is preliminary data.</text>
</comment>
<keyword evidence="3 10" id="KW-0479">Metal-binding</keyword>
<evidence type="ECO:0000256" key="2">
    <source>
        <dbReference type="ARBA" id="ARBA00008595"/>
    </source>
</evidence>
<dbReference type="GO" id="GO:0004064">
    <property type="term" value="F:arylesterase activity"/>
    <property type="evidence" value="ECO:0007669"/>
    <property type="project" value="UniProtKB-UniRule"/>
</dbReference>
<accession>A0AAD7X0A7</accession>
<feature type="binding site" evidence="10">
    <location>
        <position position="269"/>
    </location>
    <ligand>
        <name>Ca(2+)</name>
        <dbReference type="ChEBI" id="CHEBI:29108"/>
        <label>1</label>
        <note>catalytic</note>
    </ligand>
</feature>
<comment type="cofactor">
    <cofactor evidence="10 12">
        <name>Ca(2+)</name>
        <dbReference type="ChEBI" id="CHEBI:29108"/>
    </cofactor>
    <text evidence="10 12">Binds 2 calcium ions per subunit.</text>
</comment>
<evidence type="ECO:0000256" key="4">
    <source>
        <dbReference type="ARBA" id="ARBA00022729"/>
    </source>
</evidence>
<dbReference type="PRINTS" id="PR01785">
    <property type="entry name" value="PARAOXONASE"/>
</dbReference>
<dbReference type="InterPro" id="IPR011042">
    <property type="entry name" value="6-blade_b-propeller_TolB-like"/>
</dbReference>
<comment type="similarity">
    <text evidence="2 12">Belongs to the paraoxonase family.</text>
</comment>
<dbReference type="Pfam" id="PF01731">
    <property type="entry name" value="Arylesterase"/>
    <property type="match status" value="1"/>
</dbReference>
<gene>
    <name evidence="13" type="ORF">AAFF_G00403390</name>
</gene>
<dbReference type="PANTHER" id="PTHR11799:SF12">
    <property type="entry name" value="PARAOXONASE-RELATED"/>
    <property type="match status" value="1"/>
</dbReference>
<evidence type="ECO:0000256" key="10">
    <source>
        <dbReference type="PIRSR" id="PIRSR602640-2"/>
    </source>
</evidence>
<evidence type="ECO:0000256" key="9">
    <source>
        <dbReference type="PIRSR" id="PIRSR602640-1"/>
    </source>
</evidence>
<reference evidence="13" key="1">
    <citation type="journal article" date="2023" name="Science">
        <title>Genome structures resolve the early diversification of teleost fishes.</title>
        <authorList>
            <person name="Parey E."/>
            <person name="Louis A."/>
            <person name="Montfort J."/>
            <person name="Bouchez O."/>
            <person name="Roques C."/>
            <person name="Iampietro C."/>
            <person name="Lluch J."/>
            <person name="Castinel A."/>
            <person name="Donnadieu C."/>
            <person name="Desvignes T."/>
            <person name="Floi Bucao C."/>
            <person name="Jouanno E."/>
            <person name="Wen M."/>
            <person name="Mejri S."/>
            <person name="Dirks R."/>
            <person name="Jansen H."/>
            <person name="Henkel C."/>
            <person name="Chen W.J."/>
            <person name="Zahm M."/>
            <person name="Cabau C."/>
            <person name="Klopp C."/>
            <person name="Thompson A.W."/>
            <person name="Robinson-Rechavi M."/>
            <person name="Braasch I."/>
            <person name="Lecointre G."/>
            <person name="Bobe J."/>
            <person name="Postlethwait J.H."/>
            <person name="Berthelot C."/>
            <person name="Roest Crollius H."/>
            <person name="Guiguen Y."/>
        </authorList>
    </citation>
    <scope>NUCLEOTIDE SEQUENCE</scope>
    <source>
        <strain evidence="13">NC1722</strain>
    </source>
</reference>
<evidence type="ECO:0000313" key="13">
    <source>
        <dbReference type="EMBL" id="KAJ8415782.1"/>
    </source>
</evidence>
<evidence type="ECO:0000256" key="11">
    <source>
        <dbReference type="PIRSR" id="PIRSR602640-3"/>
    </source>
</evidence>
<keyword evidence="5 12" id="KW-0378">Hydrolase</keyword>
<keyword evidence="6 10" id="KW-0106">Calcium</keyword>
<keyword evidence="8 12" id="KW-0325">Glycoprotein</keyword>
<proteinExistence type="inferred from homology"/>
<organism evidence="13 14">
    <name type="scientific">Aldrovandia affinis</name>
    <dbReference type="NCBI Taxonomy" id="143900"/>
    <lineage>
        <taxon>Eukaryota</taxon>
        <taxon>Metazoa</taxon>
        <taxon>Chordata</taxon>
        <taxon>Craniata</taxon>
        <taxon>Vertebrata</taxon>
        <taxon>Euteleostomi</taxon>
        <taxon>Actinopterygii</taxon>
        <taxon>Neopterygii</taxon>
        <taxon>Teleostei</taxon>
        <taxon>Notacanthiformes</taxon>
        <taxon>Halosauridae</taxon>
        <taxon>Aldrovandia</taxon>
    </lineage>
</organism>
<feature type="binding site" evidence="10">
    <location>
        <position position="270"/>
    </location>
    <ligand>
        <name>Ca(2+)</name>
        <dbReference type="ChEBI" id="CHEBI:29108"/>
        <label>1</label>
        <note>catalytic</note>
    </ligand>
</feature>
<dbReference type="PANTHER" id="PTHR11799">
    <property type="entry name" value="PARAOXONASE"/>
    <property type="match status" value="1"/>
</dbReference>
<dbReference type="EMBL" id="JAINUG010000008">
    <property type="protein sequence ID" value="KAJ8415782.1"/>
    <property type="molecule type" value="Genomic_DNA"/>
</dbReference>
<dbReference type="EC" id="3.1.1.2" evidence="12"/>
<dbReference type="AlphaFoldDB" id="A0AAD7X0A7"/>
<evidence type="ECO:0000256" key="6">
    <source>
        <dbReference type="ARBA" id="ARBA00022837"/>
    </source>
</evidence>
<feature type="binding site" evidence="10">
    <location>
        <position position="168"/>
    </location>
    <ligand>
        <name>Ca(2+)</name>
        <dbReference type="ChEBI" id="CHEBI:29108"/>
        <label>1</label>
        <note>catalytic</note>
    </ligand>
</feature>
<feature type="binding site" evidence="10">
    <location>
        <position position="224"/>
    </location>
    <ligand>
        <name>Ca(2+)</name>
        <dbReference type="ChEBI" id="CHEBI:29108"/>
        <label>1</label>
        <note>catalytic</note>
    </ligand>
</feature>
<feature type="disulfide bond" description="In form B" evidence="11">
    <location>
        <begin position="43"/>
        <end position="353"/>
    </location>
</feature>
<dbReference type="SUPFAM" id="SSF63829">
    <property type="entry name" value="Calcium-dependent phosphotriesterase"/>
    <property type="match status" value="1"/>
</dbReference>
<keyword evidence="7 11" id="KW-1015">Disulfide bond</keyword>
<feature type="binding site" evidence="10">
    <location>
        <position position="116"/>
    </location>
    <ligand>
        <name>Ca(2+)</name>
        <dbReference type="ChEBI" id="CHEBI:29108"/>
        <label>1</label>
        <note>catalytic</note>
    </ligand>
</feature>
<evidence type="ECO:0000256" key="8">
    <source>
        <dbReference type="ARBA" id="ARBA00023180"/>
    </source>
</evidence>
<keyword evidence="4" id="KW-0732">Signal</keyword>
<keyword evidence="14" id="KW-1185">Reference proteome</keyword>
<comment type="catalytic activity">
    <reaction evidence="1 12">
        <text>a phenyl acetate + H2O = a phenol + acetate + H(+)</text>
        <dbReference type="Rhea" id="RHEA:17309"/>
        <dbReference type="ChEBI" id="CHEBI:15377"/>
        <dbReference type="ChEBI" id="CHEBI:15378"/>
        <dbReference type="ChEBI" id="CHEBI:30089"/>
        <dbReference type="ChEBI" id="CHEBI:33853"/>
        <dbReference type="ChEBI" id="CHEBI:140310"/>
        <dbReference type="EC" id="3.1.1.2"/>
    </reaction>
</comment>
<protein>
    <recommendedName>
        <fullName evidence="12">Paraoxonase</fullName>
        <ecNumber evidence="12">3.1.1.2</ecNumber>
    </recommendedName>
</protein>
<evidence type="ECO:0000256" key="5">
    <source>
        <dbReference type="ARBA" id="ARBA00022801"/>
    </source>
</evidence>
<feature type="binding site" evidence="10">
    <location>
        <position position="55"/>
    </location>
    <ligand>
        <name>Ca(2+)</name>
        <dbReference type="ChEBI" id="CHEBI:29108"/>
        <label>1</label>
        <note>catalytic</note>
    </ligand>
</feature>
<feature type="binding site" evidence="10">
    <location>
        <position position="54"/>
    </location>
    <ligand>
        <name>Ca(2+)</name>
        <dbReference type="ChEBI" id="CHEBI:29108"/>
        <label>2</label>
    </ligand>
</feature>